<dbReference type="EMBL" id="GGEC01078309">
    <property type="protein sequence ID" value="MBX58793.1"/>
    <property type="molecule type" value="Transcribed_RNA"/>
</dbReference>
<sequence length="48" mass="5624">MQQFIESSHKHAITYYNFLSKKVGEARLTRHLMEDIALGNMDGRLKLM</sequence>
<protein>
    <submittedName>
        <fullName evidence="1">Uncharacterized protein</fullName>
    </submittedName>
</protein>
<name>A0A2P2PVX8_RHIMU</name>
<proteinExistence type="predicted"/>
<organism evidence="1">
    <name type="scientific">Rhizophora mucronata</name>
    <name type="common">Asiatic mangrove</name>
    <dbReference type="NCBI Taxonomy" id="61149"/>
    <lineage>
        <taxon>Eukaryota</taxon>
        <taxon>Viridiplantae</taxon>
        <taxon>Streptophyta</taxon>
        <taxon>Embryophyta</taxon>
        <taxon>Tracheophyta</taxon>
        <taxon>Spermatophyta</taxon>
        <taxon>Magnoliopsida</taxon>
        <taxon>eudicotyledons</taxon>
        <taxon>Gunneridae</taxon>
        <taxon>Pentapetalae</taxon>
        <taxon>rosids</taxon>
        <taxon>fabids</taxon>
        <taxon>Malpighiales</taxon>
        <taxon>Rhizophoraceae</taxon>
        <taxon>Rhizophora</taxon>
    </lineage>
</organism>
<dbReference type="AlphaFoldDB" id="A0A2P2PVX8"/>
<evidence type="ECO:0000313" key="1">
    <source>
        <dbReference type="EMBL" id="MBX58793.1"/>
    </source>
</evidence>
<reference evidence="1" key="1">
    <citation type="submission" date="2018-02" db="EMBL/GenBank/DDBJ databases">
        <title>Rhizophora mucronata_Transcriptome.</title>
        <authorList>
            <person name="Meera S.P."/>
            <person name="Sreeshan A."/>
            <person name="Augustine A."/>
        </authorList>
    </citation>
    <scope>NUCLEOTIDE SEQUENCE</scope>
    <source>
        <tissue evidence="1">Leaf</tissue>
    </source>
</reference>
<accession>A0A2P2PVX8</accession>